<dbReference type="GO" id="GO:0030288">
    <property type="term" value="C:outer membrane-bounded periplasmic space"/>
    <property type="evidence" value="ECO:0007669"/>
    <property type="project" value="InterPro"/>
</dbReference>
<dbReference type="STRING" id="246200.SPO1721"/>
<sequence>MGTCPCRSMHPSKEETSMKFTFKVSALAAAVAVAVAAPVAAQEMTLKLGHLANEENSWHKASVKFGQELSALTDGRIAVEVFPNESLGKEIDLINGMQLGTVDMTITGESLQNWAPKAALLAVPYAFKTIEDMDAFAAGPIGDEIKAQIIEKVQIRPIAYFARGARDLTSNRAITSPADLNGLKMRVPNVPLFVDVWKALGANPGPMAFSEVFTSLQNGTIESQENPLALIRSASFYEVQSHVNLTDHVRSWIYLTIAESTWNKLSADDQNAVMEAAARAQAYERGLFEASLAADRAFLESKGMTFVEVDAAAFQAAAKDAVLANVNEEIKPIVEGLFAE</sequence>
<gene>
    <name evidence="6" type="ordered locus">SPO1721</name>
</gene>
<keyword evidence="4" id="KW-0732">Signal</keyword>
<evidence type="ECO:0000256" key="3">
    <source>
        <dbReference type="ARBA" id="ARBA00022448"/>
    </source>
</evidence>
<dbReference type="CDD" id="cd13603">
    <property type="entry name" value="PBP2_TRAP_Siap_TeaA_like"/>
    <property type="match status" value="1"/>
</dbReference>
<proteinExistence type="inferred from homology"/>
<dbReference type="Pfam" id="PF03480">
    <property type="entry name" value="DctP"/>
    <property type="match status" value="1"/>
</dbReference>
<evidence type="ECO:0000256" key="5">
    <source>
        <dbReference type="ARBA" id="ARBA00022764"/>
    </source>
</evidence>
<dbReference type="KEGG" id="sil:SPO1721"/>
<comment type="subcellular location">
    <subcellularLocation>
        <location evidence="1">Periplasm</location>
    </subcellularLocation>
</comment>
<dbReference type="InterPro" id="IPR038404">
    <property type="entry name" value="TRAP_DctP_sf"/>
</dbReference>
<dbReference type="Gene3D" id="3.40.190.170">
    <property type="entry name" value="Bacterial extracellular solute-binding protein, family 7"/>
    <property type="match status" value="1"/>
</dbReference>
<reference evidence="6 7" key="2">
    <citation type="journal article" date="2014" name="Stand. Genomic Sci.">
        <title>An updated genome annotation for the model marine bacterium Ruegeria pomeroyi DSS-3.</title>
        <authorList>
            <person name="Rivers A.R."/>
            <person name="Smith C.B."/>
            <person name="Moran M.A."/>
        </authorList>
    </citation>
    <scope>GENOME REANNOTATION</scope>
    <source>
        <strain evidence="7">ATCC 700808 / DSM 15171 / DSS-3</strain>
    </source>
</reference>
<dbReference type="PaxDb" id="246200-SPO1721"/>
<name>Q5LSP4_RUEPO</name>
<dbReference type="GO" id="GO:0055085">
    <property type="term" value="P:transmembrane transport"/>
    <property type="evidence" value="ECO:0007669"/>
    <property type="project" value="InterPro"/>
</dbReference>
<evidence type="ECO:0000256" key="4">
    <source>
        <dbReference type="ARBA" id="ARBA00022729"/>
    </source>
</evidence>
<keyword evidence="3" id="KW-0813">Transport</keyword>
<dbReference type="AlphaFoldDB" id="Q5LSP4"/>
<dbReference type="EMBL" id="CP000031">
    <property type="protein sequence ID" value="AAV95003.1"/>
    <property type="molecule type" value="Genomic_DNA"/>
</dbReference>
<dbReference type="InterPro" id="IPR004682">
    <property type="entry name" value="TRAP_DctP"/>
</dbReference>
<comment type="similarity">
    <text evidence="2">Belongs to the bacterial solute-binding protein 7 family.</text>
</comment>
<evidence type="ECO:0000256" key="2">
    <source>
        <dbReference type="ARBA" id="ARBA00009023"/>
    </source>
</evidence>
<reference evidence="6 7" key="1">
    <citation type="journal article" date="2004" name="Nature">
        <title>Genome sequence of Silicibacter pomeroyi reveals adaptations to the marine environment.</title>
        <authorList>
            <person name="Moran M.A."/>
            <person name="Buchan A."/>
            <person name="Gonzalez J.M."/>
            <person name="Heidelberg J.F."/>
            <person name="Whitman W.B."/>
            <person name="Kiene R.P."/>
            <person name="Henriksen J.R."/>
            <person name="King G.M."/>
            <person name="Belas R."/>
            <person name="Fuqua C."/>
            <person name="Brinkac L."/>
            <person name="Lewis M."/>
            <person name="Johri S."/>
            <person name="Weaver B."/>
            <person name="Pai G."/>
            <person name="Eisen J.A."/>
            <person name="Rahe E."/>
            <person name="Sheldon W.M."/>
            <person name="Ye W."/>
            <person name="Miller T.R."/>
            <person name="Carlton J."/>
            <person name="Rasko D.A."/>
            <person name="Paulsen I.T."/>
            <person name="Ren Q."/>
            <person name="Daugherty S.C."/>
            <person name="Deboy R.T."/>
            <person name="Dodson R.J."/>
            <person name="Durkin A.S."/>
            <person name="Madupu R."/>
            <person name="Nelson W.C."/>
            <person name="Sullivan S.A."/>
            <person name="Rosovitz M.J."/>
            <person name="Haft D.H."/>
            <person name="Selengut J."/>
            <person name="Ward N."/>
        </authorList>
    </citation>
    <scope>NUCLEOTIDE SEQUENCE [LARGE SCALE GENOMIC DNA]</scope>
    <source>
        <strain evidence="7">ATCC 700808 / DSM 15171 / DSS-3</strain>
    </source>
</reference>
<keyword evidence="7" id="KW-1185">Reference proteome</keyword>
<organism evidence="6 7">
    <name type="scientific">Ruegeria pomeroyi (strain ATCC 700808 / DSM 15171 / DSS-3)</name>
    <name type="common">Silicibacter pomeroyi</name>
    <dbReference type="NCBI Taxonomy" id="246200"/>
    <lineage>
        <taxon>Bacteria</taxon>
        <taxon>Pseudomonadati</taxon>
        <taxon>Pseudomonadota</taxon>
        <taxon>Alphaproteobacteria</taxon>
        <taxon>Rhodobacterales</taxon>
        <taxon>Roseobacteraceae</taxon>
        <taxon>Ruegeria</taxon>
    </lineage>
</organism>
<evidence type="ECO:0000313" key="6">
    <source>
        <dbReference type="EMBL" id="AAV95003.1"/>
    </source>
</evidence>
<evidence type="ECO:0000313" key="7">
    <source>
        <dbReference type="Proteomes" id="UP000001023"/>
    </source>
</evidence>
<dbReference type="NCBIfam" id="NF037995">
    <property type="entry name" value="TRAP_S1"/>
    <property type="match status" value="1"/>
</dbReference>
<dbReference type="HOGENOM" id="CLU_036176_1_3_5"/>
<dbReference type="PIRSF" id="PIRSF006470">
    <property type="entry name" value="DctB"/>
    <property type="match status" value="1"/>
</dbReference>
<evidence type="ECO:0000256" key="1">
    <source>
        <dbReference type="ARBA" id="ARBA00004418"/>
    </source>
</evidence>
<keyword evidence="5" id="KW-0574">Periplasm</keyword>
<accession>Q5LSP4</accession>
<dbReference type="NCBIfam" id="TIGR00787">
    <property type="entry name" value="dctP"/>
    <property type="match status" value="1"/>
</dbReference>
<dbReference type="PANTHER" id="PTHR33376:SF4">
    <property type="entry name" value="SIALIC ACID-BINDING PERIPLASMIC PROTEIN SIAP"/>
    <property type="match status" value="1"/>
</dbReference>
<dbReference type="InterPro" id="IPR018389">
    <property type="entry name" value="DctP_fam"/>
</dbReference>
<dbReference type="Proteomes" id="UP000001023">
    <property type="component" value="Chromosome"/>
</dbReference>
<dbReference type="PANTHER" id="PTHR33376">
    <property type="match status" value="1"/>
</dbReference>
<protein>
    <submittedName>
        <fullName evidence="6">TRAP dicarboxylate transporter, DctP subunit, putative</fullName>
    </submittedName>
</protein>
<dbReference type="eggNOG" id="COG1638">
    <property type="taxonomic scope" value="Bacteria"/>
</dbReference>